<dbReference type="GO" id="GO:0016020">
    <property type="term" value="C:membrane"/>
    <property type="evidence" value="ECO:0007669"/>
    <property type="project" value="InterPro"/>
</dbReference>
<feature type="transmembrane region" description="Helical" evidence="3">
    <location>
        <begin position="12"/>
        <end position="30"/>
    </location>
</feature>
<comment type="caution">
    <text evidence="5">The sequence shown here is derived from an EMBL/GenBank/DDBJ whole genome shotgun (WGS) entry which is preliminary data.</text>
</comment>
<evidence type="ECO:0000256" key="2">
    <source>
        <dbReference type="ARBA" id="ARBA00007362"/>
    </source>
</evidence>
<accession>A0A940NWB8</accession>
<evidence type="ECO:0000313" key="6">
    <source>
        <dbReference type="Proteomes" id="UP000682134"/>
    </source>
</evidence>
<dbReference type="InterPro" id="IPR037185">
    <property type="entry name" value="EmrE-like"/>
</dbReference>
<comment type="similarity">
    <text evidence="2">Belongs to the EamA transporter family.</text>
</comment>
<feature type="domain" description="EamA" evidence="4">
    <location>
        <begin position="11"/>
        <end position="142"/>
    </location>
</feature>
<evidence type="ECO:0000256" key="3">
    <source>
        <dbReference type="SAM" id="Phobius"/>
    </source>
</evidence>
<feature type="transmembrane region" description="Helical" evidence="3">
    <location>
        <begin position="70"/>
        <end position="88"/>
    </location>
</feature>
<dbReference type="InterPro" id="IPR000620">
    <property type="entry name" value="EamA_dom"/>
</dbReference>
<dbReference type="EMBL" id="JAGIYQ010000009">
    <property type="protein sequence ID" value="MBP0726148.1"/>
    <property type="molecule type" value="Genomic_DNA"/>
</dbReference>
<dbReference type="RefSeq" id="WP_209406475.1">
    <property type="nucleotide sequence ID" value="NZ_JAGIYQ010000009.1"/>
</dbReference>
<organism evidence="5 6">
    <name type="scientific">Gottfriedia endophytica</name>
    <dbReference type="NCBI Taxonomy" id="2820819"/>
    <lineage>
        <taxon>Bacteria</taxon>
        <taxon>Bacillati</taxon>
        <taxon>Bacillota</taxon>
        <taxon>Bacilli</taxon>
        <taxon>Bacillales</taxon>
        <taxon>Bacillaceae</taxon>
        <taxon>Gottfriedia</taxon>
    </lineage>
</organism>
<feature type="domain" description="EamA" evidence="4">
    <location>
        <begin position="156"/>
        <end position="287"/>
    </location>
</feature>
<feature type="transmembrane region" description="Helical" evidence="3">
    <location>
        <begin position="214"/>
        <end position="233"/>
    </location>
</feature>
<feature type="transmembrane region" description="Helical" evidence="3">
    <location>
        <begin position="36"/>
        <end position="58"/>
    </location>
</feature>
<comment type="subcellular location">
    <subcellularLocation>
        <location evidence="1">Endomembrane system</location>
        <topology evidence="1">Multi-pass membrane protein</topology>
    </subcellularLocation>
</comment>
<evidence type="ECO:0000259" key="4">
    <source>
        <dbReference type="Pfam" id="PF00892"/>
    </source>
</evidence>
<keyword evidence="3" id="KW-0812">Transmembrane</keyword>
<keyword evidence="3" id="KW-1133">Transmembrane helix</keyword>
<keyword evidence="6" id="KW-1185">Reference proteome</keyword>
<keyword evidence="3" id="KW-0472">Membrane</keyword>
<dbReference type="FunFam" id="1.10.3730.20:FF:000010">
    <property type="entry name" value="EamA family transporter"/>
    <property type="match status" value="1"/>
</dbReference>
<dbReference type="AlphaFoldDB" id="A0A940NWB8"/>
<feature type="transmembrane region" description="Helical" evidence="3">
    <location>
        <begin position="125"/>
        <end position="145"/>
    </location>
</feature>
<evidence type="ECO:0000313" key="5">
    <source>
        <dbReference type="EMBL" id="MBP0726148.1"/>
    </source>
</evidence>
<feature type="transmembrane region" description="Helical" evidence="3">
    <location>
        <begin position="157"/>
        <end position="174"/>
    </location>
</feature>
<gene>
    <name evidence="5" type="ORF">J5Y03_13275</name>
</gene>
<reference evidence="5" key="1">
    <citation type="submission" date="2021-04" db="EMBL/GenBank/DDBJ databases">
        <title>Genome seq and assembly of Bacillus sp.</title>
        <authorList>
            <person name="Chhetri G."/>
        </authorList>
    </citation>
    <scope>NUCLEOTIDE SEQUENCE</scope>
    <source>
        <strain evidence="5">RG28</strain>
    </source>
</reference>
<protein>
    <submittedName>
        <fullName evidence="5">DMT family transporter</fullName>
    </submittedName>
</protein>
<feature type="transmembrane region" description="Helical" evidence="3">
    <location>
        <begin position="245"/>
        <end position="263"/>
    </location>
</feature>
<dbReference type="PANTHER" id="PTHR22911">
    <property type="entry name" value="ACYL-MALONYL CONDENSING ENZYME-RELATED"/>
    <property type="match status" value="1"/>
</dbReference>
<sequence length="311" mass="34203">MKNVDSKGKKATLGMVLAMAIFGSVGFLSAKTGVKAIELVFIRCTAAAILLGTLWVLSGTFKTEKWNKPEIIKVICCGLFLMLNWVSLFKSFEMMHITIAISIYYLAPVIVFIVGSIIYKEKVNLLSLFCILLCFSGTMLVSGVGTNGSFQEILSSGLIWAFLAACFYAMLMIIGKGIQKLSAYSVTMIQTSVGALLLLPFVNFSSFHHLQSSNWIALMIIGFVHTGFVYMLFFGSIRHLSTKTIAALTFLDPAVAIILDIIFNKFHPSLLQIIGIILSYTGIAVILFSKNSKQNKKETKSNTETLITKID</sequence>
<feature type="transmembrane region" description="Helical" evidence="3">
    <location>
        <begin position="181"/>
        <end position="202"/>
    </location>
</feature>
<dbReference type="Pfam" id="PF00892">
    <property type="entry name" value="EamA"/>
    <property type="match status" value="2"/>
</dbReference>
<dbReference type="PANTHER" id="PTHR22911:SF102">
    <property type="entry name" value="MEMBRANE PROTEIN"/>
    <property type="match status" value="1"/>
</dbReference>
<proteinExistence type="inferred from homology"/>
<dbReference type="Gene3D" id="1.10.3730.20">
    <property type="match status" value="1"/>
</dbReference>
<feature type="transmembrane region" description="Helical" evidence="3">
    <location>
        <begin position="269"/>
        <end position="288"/>
    </location>
</feature>
<feature type="transmembrane region" description="Helical" evidence="3">
    <location>
        <begin position="94"/>
        <end position="118"/>
    </location>
</feature>
<evidence type="ECO:0000256" key="1">
    <source>
        <dbReference type="ARBA" id="ARBA00004127"/>
    </source>
</evidence>
<dbReference type="Proteomes" id="UP000682134">
    <property type="component" value="Unassembled WGS sequence"/>
</dbReference>
<name>A0A940NWB8_9BACI</name>
<dbReference type="SUPFAM" id="SSF103481">
    <property type="entry name" value="Multidrug resistance efflux transporter EmrE"/>
    <property type="match status" value="2"/>
</dbReference>